<evidence type="ECO:0000256" key="1">
    <source>
        <dbReference type="SAM" id="MobiDB-lite"/>
    </source>
</evidence>
<organism evidence="2 3">
    <name type="scientific">Euplotes crassus</name>
    <dbReference type="NCBI Taxonomy" id="5936"/>
    <lineage>
        <taxon>Eukaryota</taxon>
        <taxon>Sar</taxon>
        <taxon>Alveolata</taxon>
        <taxon>Ciliophora</taxon>
        <taxon>Intramacronucleata</taxon>
        <taxon>Spirotrichea</taxon>
        <taxon>Hypotrichia</taxon>
        <taxon>Euplotida</taxon>
        <taxon>Euplotidae</taxon>
        <taxon>Moneuplotes</taxon>
    </lineage>
</organism>
<dbReference type="AlphaFoldDB" id="A0AAD1X2U3"/>
<name>A0AAD1X2U3_EUPCR</name>
<accession>A0AAD1X2U3</accession>
<sequence>MEFTNSLTEHLKNIGILDENASQNFSKSYYDQKNISGHDESDSFEDTAIFTLTCYFKNLSSDQAHEISKRIYNNWQEAEEIRFLTKIEKVIGIYQRNKIAYLKQFLRKWLNNAQAIQIEEIASQNSILKEELSHLGSIRGDDTSSHIHIVPESENIPNYKHGDNLESPIATKSRSVMDILSSRNLRNRSKSAKRKNKDTKMTLSEIDEDFTRDPPKPHNPFQDCSFDRSSMTQKMDFSRDLSQERKTPIYDRLHEDAKIKEAKQREYEILKKEEEEHKCTFKPAISKSASRPRDRKRFSKLAISTKNERERMYKIRRESKEIEGCTFQPNTSCSKISLKNSCSDVGKSVFDKLYEEKESKQKYMRNLKIEDVNSKQFSSTYSFTNNSFGSISHQNSDGEVFKRLFSEHEELKRKRVKMELSKKLEEENKYSFKPERVTKQKDKEFGLDYSDEELSKDPAYVYEKLYRDAEINAYKLNSRQKAAEREIQERSHFSSLNYRTTENRDPNFQGQRFEKLYQDRDKSVNRLKEVTQKVMKEEGCSFKPRTNKKFNNNIKSDIISRNNEFITKKHENLEIKTYQIQNEHQYHPRLISNQHYTSKQPSPVADRLYNKASEYEMKKERLRRDQVDQECTFKPKLAKMTDQILISKSIFSHH</sequence>
<comment type="caution">
    <text evidence="2">The sequence shown here is derived from an EMBL/GenBank/DDBJ whole genome shotgun (WGS) entry which is preliminary data.</text>
</comment>
<feature type="region of interest" description="Disordered" evidence="1">
    <location>
        <begin position="208"/>
        <end position="227"/>
    </location>
</feature>
<dbReference type="PANTHER" id="PTHR37028">
    <property type="entry name" value="UNNAMED PRODUCT-RELATED"/>
    <property type="match status" value="1"/>
</dbReference>
<protein>
    <submittedName>
        <fullName evidence="2">Uncharacterized protein</fullName>
    </submittedName>
</protein>
<keyword evidence="3" id="KW-1185">Reference proteome</keyword>
<dbReference type="Proteomes" id="UP001295684">
    <property type="component" value="Unassembled WGS sequence"/>
</dbReference>
<proteinExistence type="predicted"/>
<dbReference type="EMBL" id="CAMPGE010000079">
    <property type="protein sequence ID" value="CAI2358799.1"/>
    <property type="molecule type" value="Genomic_DNA"/>
</dbReference>
<evidence type="ECO:0000313" key="3">
    <source>
        <dbReference type="Proteomes" id="UP001295684"/>
    </source>
</evidence>
<gene>
    <name evidence="2" type="ORF">ECRASSUSDP1_LOCUS82</name>
</gene>
<reference evidence="2" key="1">
    <citation type="submission" date="2023-07" db="EMBL/GenBank/DDBJ databases">
        <authorList>
            <consortium name="AG Swart"/>
            <person name="Singh M."/>
            <person name="Singh A."/>
            <person name="Seah K."/>
            <person name="Emmerich C."/>
        </authorList>
    </citation>
    <scope>NUCLEOTIDE SEQUENCE</scope>
    <source>
        <strain evidence="2">DP1</strain>
    </source>
</reference>
<evidence type="ECO:0000313" key="2">
    <source>
        <dbReference type="EMBL" id="CAI2358799.1"/>
    </source>
</evidence>
<dbReference type="PANTHER" id="PTHR37028:SF4">
    <property type="entry name" value="ALMS MOTIF DOMAIN-CONTAINING PROTEIN"/>
    <property type="match status" value="1"/>
</dbReference>